<dbReference type="OrthoDB" id="881763at2"/>
<feature type="signal peptide" evidence="1">
    <location>
        <begin position="1"/>
        <end position="21"/>
    </location>
</feature>
<comment type="caution">
    <text evidence="2">The sequence shown here is derived from an EMBL/GenBank/DDBJ whole genome shotgun (WGS) entry which is preliminary data.</text>
</comment>
<dbReference type="Pfam" id="PF19765">
    <property type="entry name" value="DUF6252"/>
    <property type="match status" value="1"/>
</dbReference>
<protein>
    <submittedName>
        <fullName evidence="2">Uncharacterized protein</fullName>
    </submittedName>
</protein>
<dbReference type="PROSITE" id="PS51257">
    <property type="entry name" value="PROKAR_LIPOPROTEIN"/>
    <property type="match status" value="1"/>
</dbReference>
<dbReference type="RefSeq" id="WP_131448697.1">
    <property type="nucleotide sequence ID" value="NZ_SJZI01000042.1"/>
</dbReference>
<keyword evidence="3" id="KW-1185">Reference proteome</keyword>
<keyword evidence="1" id="KW-0732">Signal</keyword>
<name>A0A4R1BAM3_9BACT</name>
<gene>
    <name evidence="2" type="ORF">EPD60_08285</name>
</gene>
<evidence type="ECO:0000313" key="3">
    <source>
        <dbReference type="Proteomes" id="UP000295334"/>
    </source>
</evidence>
<evidence type="ECO:0000313" key="2">
    <source>
        <dbReference type="EMBL" id="TCJ14003.1"/>
    </source>
</evidence>
<accession>A0A4R1BAM3</accession>
<sequence>MKNLFAMAAATLLLASCSKKVSELPAATDSGENTFGASVNGTLWAPRKSVMPSAPPVEASFAGGDDYVIHARDLGSTPRETEFEIFLKDITRPGTYVLNANTAKMPNHSGAYAYYVERNMTPKYEYITSSTNTGSVNITRVDKANHILAGTFSFTAKEINGKTDPINVTEGRFDVQIQ</sequence>
<dbReference type="InterPro" id="IPR046219">
    <property type="entry name" value="DUF6252"/>
</dbReference>
<organism evidence="2 3">
    <name type="scientific">Flaviaesturariibacter flavus</name>
    <dbReference type="NCBI Taxonomy" id="2502780"/>
    <lineage>
        <taxon>Bacteria</taxon>
        <taxon>Pseudomonadati</taxon>
        <taxon>Bacteroidota</taxon>
        <taxon>Chitinophagia</taxon>
        <taxon>Chitinophagales</taxon>
        <taxon>Chitinophagaceae</taxon>
        <taxon>Flaviaestuariibacter</taxon>
    </lineage>
</organism>
<evidence type="ECO:0000256" key="1">
    <source>
        <dbReference type="SAM" id="SignalP"/>
    </source>
</evidence>
<dbReference type="AlphaFoldDB" id="A0A4R1BAM3"/>
<dbReference type="Proteomes" id="UP000295334">
    <property type="component" value="Unassembled WGS sequence"/>
</dbReference>
<reference evidence="2 3" key="1">
    <citation type="submission" date="2019-03" db="EMBL/GenBank/DDBJ databases">
        <authorList>
            <person name="Kim M.K.M."/>
        </authorList>
    </citation>
    <scope>NUCLEOTIDE SEQUENCE [LARGE SCALE GENOMIC DNA]</scope>
    <source>
        <strain evidence="2 3">17J68-12</strain>
    </source>
</reference>
<proteinExistence type="predicted"/>
<feature type="chain" id="PRO_5020338134" evidence="1">
    <location>
        <begin position="22"/>
        <end position="178"/>
    </location>
</feature>
<dbReference type="EMBL" id="SJZI01000042">
    <property type="protein sequence ID" value="TCJ14003.1"/>
    <property type="molecule type" value="Genomic_DNA"/>
</dbReference>